<dbReference type="GO" id="GO:0016020">
    <property type="term" value="C:membrane"/>
    <property type="evidence" value="ECO:0007669"/>
    <property type="project" value="UniProtKB-SubCell"/>
</dbReference>
<dbReference type="GO" id="GO:0005509">
    <property type="term" value="F:calcium ion binding"/>
    <property type="evidence" value="ECO:0007669"/>
    <property type="project" value="InterPro"/>
</dbReference>
<evidence type="ECO:0000256" key="3">
    <source>
        <dbReference type="ARBA" id="ARBA00022989"/>
    </source>
</evidence>
<evidence type="ECO:0000256" key="1">
    <source>
        <dbReference type="ARBA" id="ARBA00004167"/>
    </source>
</evidence>
<dbReference type="GO" id="GO:0032469">
    <property type="term" value="P:endoplasmic reticulum calcium ion homeostasis"/>
    <property type="evidence" value="ECO:0007669"/>
    <property type="project" value="InterPro"/>
</dbReference>
<evidence type="ECO:0000256" key="5">
    <source>
        <dbReference type="SAM" id="MobiDB-lite"/>
    </source>
</evidence>
<keyword evidence="2" id="KW-0812">Transmembrane</keyword>
<dbReference type="PANTHER" id="PTHR12883:SF0">
    <property type="entry name" value="PAT COMPLEX SUBUNIT CCDC47"/>
    <property type="match status" value="1"/>
</dbReference>
<feature type="region of interest" description="Disordered" evidence="5">
    <location>
        <begin position="394"/>
        <end position="442"/>
    </location>
</feature>
<dbReference type="GO" id="GO:0005783">
    <property type="term" value="C:endoplasmic reticulum"/>
    <property type="evidence" value="ECO:0007669"/>
    <property type="project" value="InterPro"/>
</dbReference>
<keyword evidence="4" id="KW-0472">Membrane</keyword>
<comment type="subcellular location">
    <subcellularLocation>
        <location evidence="1">Membrane</location>
        <topology evidence="1">Single-pass membrane protein</topology>
    </subcellularLocation>
</comment>
<keyword evidence="3" id="KW-1133">Transmembrane helix</keyword>
<dbReference type="InterPro" id="IPR012879">
    <property type="entry name" value="CCDC47"/>
</dbReference>
<dbReference type="PANTHER" id="PTHR12883">
    <property type="entry name" value="ADIPOCYTE-SPECIFIC PROTEIN 4-RELATED"/>
    <property type="match status" value="1"/>
</dbReference>
<dbReference type="Proteomes" id="UP000077154">
    <property type="component" value="Unassembled WGS sequence"/>
</dbReference>
<name>A0A177A4S3_9PEZI</name>
<organism evidence="6">
    <name type="scientific">Pseudogymnoascus destructans</name>
    <dbReference type="NCBI Taxonomy" id="655981"/>
    <lineage>
        <taxon>Eukaryota</taxon>
        <taxon>Fungi</taxon>
        <taxon>Dikarya</taxon>
        <taxon>Ascomycota</taxon>
        <taxon>Pezizomycotina</taxon>
        <taxon>Leotiomycetes</taxon>
        <taxon>Thelebolales</taxon>
        <taxon>Thelebolaceae</taxon>
        <taxon>Pseudogymnoascus</taxon>
    </lineage>
</organism>
<dbReference type="GeneID" id="36288976"/>
<evidence type="ECO:0008006" key="7">
    <source>
        <dbReference type="Google" id="ProtNLM"/>
    </source>
</evidence>
<dbReference type="RefSeq" id="XP_024322408.1">
    <property type="nucleotide sequence ID" value="XM_024469521.1"/>
</dbReference>
<protein>
    <recommendedName>
        <fullName evidence="7">DUF1682 domain protein</fullName>
    </recommendedName>
</protein>
<sequence>MAAVIQGFFGGSKKDEHKVVADNDFADFASAPEPTPSSFVHPAGTTPLAASSTPAVPYTKWYNIHERHSLSEFRGEGYILLLLLALGTIHILGTRANRRRARAWASAHAPVLHNEFALVGFAPPQPSAADAEGEGLARALAKADKDGEVLKEVGLSNFLGYATGRLNVAFLDIEIDLLKRYNPVLQFIENAAGFFFDSMPAPVERVSAILYPFDGKEALTVLGLPGMAELKGGKSGYDNFVWAVVHKERMRQLRDERYDVSITVTKDHPRLPEWATVMSESAEITEAMLTPALVAAVEKAGEAFEHLIITDQPISQPLSVDETASKKRVYLSLRLPASGDYTATLPIFTYFVQLGDFLVEKAHFRPEVLKKVRRGREDVVKRLVKADMDGKAEERALEREKAKKAKRDRELAGLDAKAQKKYLEKEKEREMKRSMKRGGQKG</sequence>
<evidence type="ECO:0000256" key="2">
    <source>
        <dbReference type="ARBA" id="ARBA00022692"/>
    </source>
</evidence>
<dbReference type="AlphaFoldDB" id="A0A177A4S3"/>
<evidence type="ECO:0000256" key="4">
    <source>
        <dbReference type="ARBA" id="ARBA00023136"/>
    </source>
</evidence>
<dbReference type="eggNOG" id="KOG2357">
    <property type="taxonomic scope" value="Eukaryota"/>
</dbReference>
<accession>A0A177A4S3</accession>
<evidence type="ECO:0000313" key="6">
    <source>
        <dbReference type="EMBL" id="OAF57117.1"/>
    </source>
</evidence>
<reference evidence="6" key="1">
    <citation type="submission" date="2016-03" db="EMBL/GenBank/DDBJ databases">
        <title>Updated assembly of Pseudogymnoascus destructans, the fungus causing white-nose syndrome of bats.</title>
        <authorList>
            <person name="Palmer J.M."/>
            <person name="Drees K.P."/>
            <person name="Foster J.T."/>
            <person name="Lindner D.L."/>
        </authorList>
    </citation>
    <scope>NUCLEOTIDE SEQUENCE [LARGE SCALE GENOMIC DNA]</scope>
    <source>
        <strain evidence="6">20631-21</strain>
    </source>
</reference>
<dbReference type="OrthoDB" id="10039147at2759"/>
<dbReference type="EMBL" id="KV441401">
    <property type="protein sequence ID" value="OAF57117.1"/>
    <property type="molecule type" value="Genomic_DNA"/>
</dbReference>
<dbReference type="VEuPathDB" id="FungiDB:GMDG_02279"/>
<gene>
    <name evidence="6" type="ORF">VC83_05914</name>
</gene>
<proteinExistence type="predicted"/>
<feature type="compositionally biased region" description="Basic and acidic residues" evidence="5">
    <location>
        <begin position="394"/>
        <end position="433"/>
    </location>
</feature>
<dbReference type="Pfam" id="PF07946">
    <property type="entry name" value="CCDC47"/>
    <property type="match status" value="1"/>
</dbReference>